<dbReference type="SUPFAM" id="SSF53474">
    <property type="entry name" value="alpha/beta-Hydrolases"/>
    <property type="match status" value="1"/>
</dbReference>
<comment type="caution">
    <text evidence="2">The sequence shown here is derived from an EMBL/GenBank/DDBJ whole genome shotgun (WGS) entry which is preliminary data.</text>
</comment>
<dbReference type="InterPro" id="IPR051411">
    <property type="entry name" value="Polyketide_trans_af380"/>
</dbReference>
<dbReference type="EMBL" id="BFBR01000002">
    <property type="protein sequence ID" value="GBF57393.1"/>
    <property type="molecule type" value="Genomic_DNA"/>
</dbReference>
<dbReference type="Proteomes" id="UP000245086">
    <property type="component" value="Unassembled WGS sequence"/>
</dbReference>
<dbReference type="AlphaFoldDB" id="A0A2P2E8J6"/>
<dbReference type="Gene3D" id="1.10.10.800">
    <property type="match status" value="1"/>
</dbReference>
<organism evidence="2 3">
    <name type="scientific">Candidatus Phycosocius bacilliformis</name>
    <dbReference type="NCBI Taxonomy" id="1445552"/>
    <lineage>
        <taxon>Bacteria</taxon>
        <taxon>Pseudomonadati</taxon>
        <taxon>Pseudomonadota</taxon>
        <taxon>Alphaproteobacteria</taxon>
        <taxon>Caulobacterales</taxon>
        <taxon>Caulobacterales incertae sedis</taxon>
        <taxon>Candidatus Phycosocius</taxon>
    </lineage>
</organism>
<gene>
    <name evidence="2" type="ORF">PbB2_01060</name>
</gene>
<dbReference type="InterPro" id="IPR029058">
    <property type="entry name" value="AB_hydrolase_fold"/>
</dbReference>
<dbReference type="Gene3D" id="3.40.50.1820">
    <property type="entry name" value="alpha/beta hydrolase"/>
    <property type="match status" value="1"/>
</dbReference>
<dbReference type="Pfam" id="PF12146">
    <property type="entry name" value="Hydrolase_4"/>
    <property type="match status" value="1"/>
</dbReference>
<evidence type="ECO:0000313" key="3">
    <source>
        <dbReference type="Proteomes" id="UP000245086"/>
    </source>
</evidence>
<evidence type="ECO:0000313" key="2">
    <source>
        <dbReference type="EMBL" id="GBF57393.1"/>
    </source>
</evidence>
<feature type="domain" description="Serine aminopeptidase S33" evidence="1">
    <location>
        <begin position="47"/>
        <end position="254"/>
    </location>
</feature>
<dbReference type="PANTHER" id="PTHR47751">
    <property type="entry name" value="SUPERFAMILY HYDROLASE, PUTATIVE (AFU_ORTHOLOGUE AFUA_2G16580)-RELATED"/>
    <property type="match status" value="1"/>
</dbReference>
<accession>A0A2P2E8J6</accession>
<reference evidence="2 3" key="1">
    <citation type="journal article" date="2018" name="Genome Announc.">
        <title>Draft Genome Sequence of "Candidatus Phycosocius bacilliformis," an Alphaproteobacterial Ectosymbiont of the Hydrocarbon-Producing Green Alga Botryococcus braunii.</title>
        <authorList>
            <person name="Tanabe Y."/>
            <person name="Yamaguchi H."/>
            <person name="Watanabe M.M."/>
        </authorList>
    </citation>
    <scope>NUCLEOTIDE SEQUENCE [LARGE SCALE GENOMIC DNA]</scope>
    <source>
        <strain evidence="2 3">BOTRYCO-2</strain>
    </source>
</reference>
<evidence type="ECO:0000259" key="1">
    <source>
        <dbReference type="Pfam" id="PF12146"/>
    </source>
</evidence>
<proteinExistence type="predicted"/>
<keyword evidence="3" id="KW-1185">Reference proteome</keyword>
<sequence length="291" mass="31090">MIQRMVFSVGGDSVVGDLHLPDEGATGSVVVVAGPMTSVKEQVTGVYAAALAARGIAALAIDHRTYGQSGGAPQNYENWRWKVEDLAAALDALAVDVPGIDPNRLGAAAICLGCGYAATLAAGDARIRSLGLVAGYYRDPKAMRANDPEGFDARVAQGRQARLHYESTGEVLSIPAAALEGDAAMQTADTVDYYTQRAAVPNYRNAFAIMSREHFLPFDVQIAAPRIQVPVHMVHSEKALSPNWARAFYDALPGPKSLEWLISRGQTDFYDDADLISASADQLAQHFKATL</sequence>
<name>A0A2P2E8J6_9PROT</name>
<protein>
    <recommendedName>
        <fullName evidence="1">Serine aminopeptidase S33 domain-containing protein</fullName>
    </recommendedName>
</protein>
<dbReference type="PANTHER" id="PTHR47751:SF1">
    <property type="entry name" value="SUPERFAMILY HYDROLASE, PUTATIVE (AFU_ORTHOLOGUE AFUA_2G16580)-RELATED"/>
    <property type="match status" value="1"/>
</dbReference>
<dbReference type="InterPro" id="IPR022742">
    <property type="entry name" value="Hydrolase_4"/>
</dbReference>